<dbReference type="SUPFAM" id="SSF52058">
    <property type="entry name" value="L domain-like"/>
    <property type="match status" value="1"/>
</dbReference>
<feature type="compositionally biased region" description="Basic and acidic residues" evidence="3">
    <location>
        <begin position="405"/>
        <end position="420"/>
    </location>
</feature>
<keyword evidence="1" id="KW-0433">Leucine-rich repeat</keyword>
<dbReference type="OrthoDB" id="676979at2759"/>
<dbReference type="PROSITE" id="PS51450">
    <property type="entry name" value="LRR"/>
    <property type="match status" value="1"/>
</dbReference>
<feature type="compositionally biased region" description="Acidic residues" evidence="3">
    <location>
        <begin position="421"/>
        <end position="434"/>
    </location>
</feature>
<dbReference type="PANTHER" id="PTHR48006">
    <property type="entry name" value="LEUCINE-RICH REPEAT-CONTAINING PROTEIN DDB_G0281931-RELATED"/>
    <property type="match status" value="1"/>
</dbReference>
<dbReference type="Pfam" id="PF13855">
    <property type="entry name" value="LRR_8"/>
    <property type="match status" value="1"/>
</dbReference>
<dbReference type="Proteomes" id="UP000320333">
    <property type="component" value="Unassembled WGS sequence"/>
</dbReference>
<dbReference type="PANTHER" id="PTHR48006:SF39">
    <property type="entry name" value="PROTEIN KINASE DOMAIN-CONTAINING PROTEIN"/>
    <property type="match status" value="1"/>
</dbReference>
<evidence type="ECO:0000313" key="5">
    <source>
        <dbReference type="Proteomes" id="UP000320333"/>
    </source>
</evidence>
<dbReference type="Pfam" id="PF00560">
    <property type="entry name" value="LRR_1"/>
    <property type="match status" value="3"/>
</dbReference>
<name>A0A507FG45_9FUNG</name>
<dbReference type="InterPro" id="IPR051824">
    <property type="entry name" value="LRR_Rcpt-Like_S/T_Kinase"/>
</dbReference>
<sequence length="434" mass="48699">MNTDMLATILSALDDIKAQVTAIKGTQLSIISDITVFKETQRHLSIQVQRLVNHNERFYSRLQDLPLEIVDLIFSWIPVWAVFKYRRLSRSINERLLTKQFAVLNMHLPDFEEGSEHNLGRLWLLLPQLYQSAVARELAGRVTSVDLKFKRVKKRLPESMGYLTAVERIELDGCKLRGTIPDVFGALSNLTTVLLSENSLTGALPGSFSLLSGLRHLNLSGNRLSGDFPALPNSNLERIYISRNQFTGPIPTVFGNPRMLTTIWADENLFTAIPSSISQLTNLEELVISGNTISSEIIPQFWELRALTILEMSGCSMFGTLAGVGALINLESLDLSDNQFSGEIPSHEIESLQGLHALHLVRNQFSGWEGGLLHMPLLPNLASMCLDREAPRNQVNGYRHCQKWSHRDQNNDSDQERESELESEFNSDAASDSE</sequence>
<dbReference type="FunFam" id="3.80.10.10:FF:000041">
    <property type="entry name" value="LRR receptor-like serine/threonine-protein kinase ERECTA"/>
    <property type="match status" value="1"/>
</dbReference>
<keyword evidence="5" id="KW-1185">Reference proteome</keyword>
<dbReference type="InterPro" id="IPR003591">
    <property type="entry name" value="Leu-rich_rpt_typical-subtyp"/>
</dbReference>
<evidence type="ECO:0000256" key="3">
    <source>
        <dbReference type="SAM" id="MobiDB-lite"/>
    </source>
</evidence>
<dbReference type="AlphaFoldDB" id="A0A507FG45"/>
<evidence type="ECO:0000256" key="2">
    <source>
        <dbReference type="ARBA" id="ARBA00022737"/>
    </source>
</evidence>
<dbReference type="SMART" id="SM00369">
    <property type="entry name" value="LRR_TYP"/>
    <property type="match status" value="5"/>
</dbReference>
<evidence type="ECO:0008006" key="6">
    <source>
        <dbReference type="Google" id="ProtNLM"/>
    </source>
</evidence>
<dbReference type="Gene3D" id="3.80.10.10">
    <property type="entry name" value="Ribonuclease Inhibitor"/>
    <property type="match status" value="2"/>
</dbReference>
<keyword evidence="2" id="KW-0677">Repeat</keyword>
<proteinExistence type="predicted"/>
<accession>A0A507FG45</accession>
<reference evidence="4 5" key="1">
    <citation type="journal article" date="2019" name="Sci. Rep.">
        <title>Comparative genomics of chytrid fungi reveal insights into the obligate biotrophic and pathogenic lifestyle of Synchytrium endobioticum.</title>
        <authorList>
            <person name="van de Vossenberg B.T.L.H."/>
            <person name="Warris S."/>
            <person name="Nguyen H.D.T."/>
            <person name="van Gent-Pelzer M.P.E."/>
            <person name="Joly D.L."/>
            <person name="van de Geest H.C."/>
            <person name="Bonants P.J.M."/>
            <person name="Smith D.S."/>
            <person name="Levesque C.A."/>
            <person name="van der Lee T.A.J."/>
        </authorList>
    </citation>
    <scope>NUCLEOTIDE SEQUENCE [LARGE SCALE GENOMIC DNA]</scope>
    <source>
        <strain evidence="4 5">CBS 675.73</strain>
    </source>
</reference>
<protein>
    <recommendedName>
        <fullName evidence="6">F-box domain-containing protein</fullName>
    </recommendedName>
</protein>
<feature type="region of interest" description="Disordered" evidence="3">
    <location>
        <begin position="403"/>
        <end position="434"/>
    </location>
</feature>
<evidence type="ECO:0000313" key="4">
    <source>
        <dbReference type="EMBL" id="TPX75331.1"/>
    </source>
</evidence>
<dbReference type="InterPro" id="IPR001611">
    <property type="entry name" value="Leu-rich_rpt"/>
</dbReference>
<dbReference type="EMBL" id="QEAP01000085">
    <property type="protein sequence ID" value="TPX75331.1"/>
    <property type="molecule type" value="Genomic_DNA"/>
</dbReference>
<organism evidence="4 5">
    <name type="scientific">Chytriomyces confervae</name>
    <dbReference type="NCBI Taxonomy" id="246404"/>
    <lineage>
        <taxon>Eukaryota</taxon>
        <taxon>Fungi</taxon>
        <taxon>Fungi incertae sedis</taxon>
        <taxon>Chytridiomycota</taxon>
        <taxon>Chytridiomycota incertae sedis</taxon>
        <taxon>Chytridiomycetes</taxon>
        <taxon>Chytridiales</taxon>
        <taxon>Chytriomycetaceae</taxon>
        <taxon>Chytriomyces</taxon>
    </lineage>
</organism>
<comment type="caution">
    <text evidence="4">The sequence shown here is derived from an EMBL/GenBank/DDBJ whole genome shotgun (WGS) entry which is preliminary data.</text>
</comment>
<evidence type="ECO:0000256" key="1">
    <source>
        <dbReference type="ARBA" id="ARBA00022614"/>
    </source>
</evidence>
<gene>
    <name evidence="4" type="ORF">CcCBS67573_g03400</name>
</gene>
<dbReference type="InterPro" id="IPR032675">
    <property type="entry name" value="LRR_dom_sf"/>
</dbReference>